<sequence length="521" mass="52459">MAEPAVRFELDGYGWSAAVLRSRYLPVIRASGTETAMFRHGAAPEAGRASSDGAEPARVVMSVAGRVAEVPSTASLLTLLPELSHAVRKADLCAALAGTDLHPRTFLVNQGVVEALPGSTGGAAVSFPAGWFYLKASASSYGRDVERVFCSDGTAARVPRGAASAGAREAAWNLDKLLVPLQTEDGAGAEVATAAQGTALAREAGVLQQELVSCDPVSGQKFDLRLWAALAGDGSVWVAPTCIRRVCAGDFAGAFRQEAAARAAAAAAAAAAGTAAVAASIAVTAATAVAAAAAASVAATAAAQSTEAADTPAAAPFCPARAPRACFVSNRNVGSGALAGVWASGKDLPPAREHVATPPEAAQCARRALQAVRAAALRAGTPAAPANHIQVCGLDVGICYGDDDASAVAVGASSSHEAEEGEEAEAEAVGWRHLPATHAASRAAAVALGAADWPCKPRGRAVLIECNRGPSLELHDGEGSNPAWCEGFKPLWLRDVSLWAAGRRAAEVAAASAAEAEAGST</sequence>
<evidence type="ECO:0008006" key="3">
    <source>
        <dbReference type="Google" id="ProtNLM"/>
    </source>
</evidence>
<evidence type="ECO:0000313" key="2">
    <source>
        <dbReference type="Proteomes" id="UP000322899"/>
    </source>
</evidence>
<reference evidence="1 2" key="1">
    <citation type="submission" date="2019-07" db="EMBL/GenBank/DDBJ databases">
        <title>Genomes of Cafeteria roenbergensis.</title>
        <authorList>
            <person name="Fischer M.G."/>
            <person name="Hackl T."/>
            <person name="Roman M."/>
        </authorList>
    </citation>
    <scope>NUCLEOTIDE SEQUENCE [LARGE SCALE GENOMIC DNA]</scope>
    <source>
        <strain evidence="1 2">E4-10P</strain>
    </source>
</reference>
<name>A0A5A8ECW7_CAFRO</name>
<dbReference type="AlphaFoldDB" id="A0A5A8ECW7"/>
<gene>
    <name evidence="1" type="ORF">FNF27_03565</name>
</gene>
<dbReference type="Proteomes" id="UP000322899">
    <property type="component" value="Unassembled WGS sequence"/>
</dbReference>
<dbReference type="EMBL" id="VLTO01000017">
    <property type="protein sequence ID" value="KAA0175034.1"/>
    <property type="molecule type" value="Genomic_DNA"/>
</dbReference>
<protein>
    <recommendedName>
        <fullName evidence="3">ATP-grasp domain-containing protein</fullName>
    </recommendedName>
</protein>
<comment type="caution">
    <text evidence="1">The sequence shown here is derived from an EMBL/GenBank/DDBJ whole genome shotgun (WGS) entry which is preliminary data.</text>
</comment>
<organism evidence="1 2">
    <name type="scientific">Cafeteria roenbergensis</name>
    <name type="common">Marine flagellate</name>
    <dbReference type="NCBI Taxonomy" id="33653"/>
    <lineage>
        <taxon>Eukaryota</taxon>
        <taxon>Sar</taxon>
        <taxon>Stramenopiles</taxon>
        <taxon>Bigyra</taxon>
        <taxon>Opalozoa</taxon>
        <taxon>Bicosoecida</taxon>
        <taxon>Cafeteriaceae</taxon>
        <taxon>Cafeteria</taxon>
    </lineage>
</organism>
<evidence type="ECO:0000313" key="1">
    <source>
        <dbReference type="EMBL" id="KAA0175034.1"/>
    </source>
</evidence>
<accession>A0A5A8ECW7</accession>
<proteinExistence type="predicted"/>